<keyword evidence="1" id="KW-1133">Transmembrane helix</keyword>
<dbReference type="WBParaSite" id="nRc.2.0.1.t31794-RA">
    <property type="protein sequence ID" value="nRc.2.0.1.t31794-RA"/>
    <property type="gene ID" value="nRc.2.0.1.g31794"/>
</dbReference>
<dbReference type="Proteomes" id="UP000887565">
    <property type="component" value="Unplaced"/>
</dbReference>
<feature type="transmembrane region" description="Helical" evidence="1">
    <location>
        <begin position="23"/>
        <end position="43"/>
    </location>
</feature>
<evidence type="ECO:0000313" key="2">
    <source>
        <dbReference type="Proteomes" id="UP000887565"/>
    </source>
</evidence>
<name>A0A915K0G3_ROMCU</name>
<keyword evidence="1" id="KW-0472">Membrane</keyword>
<protein>
    <submittedName>
        <fullName evidence="3">Uncharacterized protein</fullName>
    </submittedName>
</protein>
<accession>A0A915K0G3</accession>
<evidence type="ECO:0000313" key="3">
    <source>
        <dbReference type="WBParaSite" id="nRc.2.0.1.t31794-RA"/>
    </source>
</evidence>
<sequence length="194" mass="22237">MLVTPRYPPRIDPSIQFFSPQTLHFIVLINFFGHLGVCVTMAVHMRATNASLALYQYFWAHYHTTYQEQQPPISPDLLALILQWVASLWAEELGVLDAIHTAHLALFLYKARGLDNPLCLLQAYNTAVSLINSWMAYPKYSPFAQPPEIADIQRIYPQHHGETDCPVSLLRLHDFSAWWNLLPPRLGYPRTAPL</sequence>
<organism evidence="2 3">
    <name type="scientific">Romanomermis culicivorax</name>
    <name type="common">Nematode worm</name>
    <dbReference type="NCBI Taxonomy" id="13658"/>
    <lineage>
        <taxon>Eukaryota</taxon>
        <taxon>Metazoa</taxon>
        <taxon>Ecdysozoa</taxon>
        <taxon>Nematoda</taxon>
        <taxon>Enoplea</taxon>
        <taxon>Dorylaimia</taxon>
        <taxon>Mermithida</taxon>
        <taxon>Mermithoidea</taxon>
        <taxon>Mermithidae</taxon>
        <taxon>Romanomermis</taxon>
    </lineage>
</organism>
<keyword evidence="2" id="KW-1185">Reference proteome</keyword>
<dbReference type="AlphaFoldDB" id="A0A915K0G3"/>
<reference evidence="3" key="1">
    <citation type="submission" date="2022-11" db="UniProtKB">
        <authorList>
            <consortium name="WormBaseParasite"/>
        </authorList>
    </citation>
    <scope>IDENTIFICATION</scope>
</reference>
<evidence type="ECO:0000256" key="1">
    <source>
        <dbReference type="SAM" id="Phobius"/>
    </source>
</evidence>
<proteinExistence type="predicted"/>
<keyword evidence="1" id="KW-0812">Transmembrane</keyword>